<dbReference type="InterPro" id="IPR034122">
    <property type="entry name" value="Retropepsin-like_bacterial"/>
</dbReference>
<protein>
    <recommendedName>
        <fullName evidence="3">Aspartyl protease</fullName>
    </recommendedName>
</protein>
<dbReference type="Gene3D" id="2.40.70.10">
    <property type="entry name" value="Acid Proteases"/>
    <property type="match status" value="1"/>
</dbReference>
<organism evidence="1 2">
    <name type="scientific">Alistipes onderdonkii</name>
    <dbReference type="NCBI Taxonomy" id="328813"/>
    <lineage>
        <taxon>Bacteria</taxon>
        <taxon>Pseudomonadati</taxon>
        <taxon>Bacteroidota</taxon>
        <taxon>Bacteroidia</taxon>
        <taxon>Bacteroidales</taxon>
        <taxon>Rikenellaceae</taxon>
        <taxon>Alistipes</taxon>
    </lineage>
</organism>
<dbReference type="EMBL" id="NFHB01000007">
    <property type="protein sequence ID" value="OUN02662.1"/>
    <property type="molecule type" value="Genomic_DNA"/>
</dbReference>
<reference evidence="2" key="1">
    <citation type="submission" date="2017-04" db="EMBL/GenBank/DDBJ databases">
        <title>Function of individual gut microbiota members based on whole genome sequencing of pure cultures obtained from chicken caecum.</title>
        <authorList>
            <person name="Medvecky M."/>
            <person name="Cejkova D."/>
            <person name="Polansky O."/>
            <person name="Karasova D."/>
            <person name="Kubasova T."/>
            <person name="Cizek A."/>
            <person name="Rychlik I."/>
        </authorList>
    </citation>
    <scope>NUCLEOTIDE SEQUENCE [LARGE SCALE GENOMIC DNA]</scope>
    <source>
        <strain evidence="2">An90</strain>
    </source>
</reference>
<dbReference type="Pfam" id="PF13650">
    <property type="entry name" value="Asp_protease_2"/>
    <property type="match status" value="1"/>
</dbReference>
<dbReference type="RefSeq" id="WP_087403028.1">
    <property type="nucleotide sequence ID" value="NZ_NFHB01000007.1"/>
</dbReference>
<comment type="caution">
    <text evidence="1">The sequence shown here is derived from an EMBL/GenBank/DDBJ whole genome shotgun (WGS) entry which is preliminary data.</text>
</comment>
<gene>
    <name evidence="1" type="ORF">B5G41_11505</name>
</gene>
<dbReference type="eggNOG" id="COG3577">
    <property type="taxonomic scope" value="Bacteria"/>
</dbReference>
<dbReference type="CDD" id="cd05483">
    <property type="entry name" value="retropepsin_like_bacteria"/>
    <property type="match status" value="1"/>
</dbReference>
<name>A0A1Y3QSM0_9BACT</name>
<sequence>MKRLLFVLCSLVAVQEVCARRPAVRFDLPYTVEHGKYVVVLGTPAGPRRFIFDTGASGTCISESLRDELGAETVKTEKVRDFEGHVVPIDLVRLDSLRMGDALFRDHPVLVMPDTSLVFACLRVDGIAGCDLLRWCAVRMPNADSTITVTDDVRRLGLPRGRRMSRMELGGGCPFLPVTCRNGDRQARMYVKFDTGSAGYFHFSYADSGDAPPPLWFIDSLRWADGYATAIGWTNRNRVNSHFRGTIPRFEIQGTAIADMPVKRTFGHNRILGCKLFDWGQVVLDFRRKRFLFIPRGGEAKAPPQPACNFTLALSAGQLVVGQVWDEALADVIAPGDRILSLDGHPWDGDVCRFLLDPDPLDGTVCGIGTASGQHVVLTIETMK</sequence>
<dbReference type="InterPro" id="IPR021109">
    <property type="entry name" value="Peptidase_aspartic_dom_sf"/>
</dbReference>
<accession>A0A1Y3QSM0</accession>
<dbReference type="SUPFAM" id="SSF50630">
    <property type="entry name" value="Acid proteases"/>
    <property type="match status" value="1"/>
</dbReference>
<dbReference type="AlphaFoldDB" id="A0A1Y3QSM0"/>
<evidence type="ECO:0008006" key="3">
    <source>
        <dbReference type="Google" id="ProtNLM"/>
    </source>
</evidence>
<evidence type="ECO:0000313" key="1">
    <source>
        <dbReference type="EMBL" id="OUN02662.1"/>
    </source>
</evidence>
<dbReference type="OrthoDB" id="5580718at2"/>
<proteinExistence type="predicted"/>
<dbReference type="Proteomes" id="UP000195772">
    <property type="component" value="Unassembled WGS sequence"/>
</dbReference>
<evidence type="ECO:0000313" key="2">
    <source>
        <dbReference type="Proteomes" id="UP000195772"/>
    </source>
</evidence>